<dbReference type="Pfam" id="PF14273">
    <property type="entry name" value="DUF4360"/>
    <property type="match status" value="1"/>
</dbReference>
<sequence length="213" mass="22348">MYLPTLLSLAFATLSLASPTPAPVDTDADTDADAVAPSKLRVVGVSVLGSGCRAGTADVRVVSTKNTAIEIALSDYIVQTGPDTMAADWRKNCKLTLNLEYDAGFQLSTLKTTTQGFAHLPAGVNGQCRDTIDFTGDDREVSYGIALDGACDGAFSLSASPDIALWSACGGGTAILNVNTECWISPTEKRALIAVDSISSKLVVRVALQWRKC</sequence>
<dbReference type="AlphaFoldDB" id="A0AAN6VC82"/>
<evidence type="ECO:0008006" key="4">
    <source>
        <dbReference type="Google" id="ProtNLM"/>
    </source>
</evidence>
<keyword evidence="1" id="KW-0732">Signal</keyword>
<organism evidence="2 3">
    <name type="scientific">Dichotomopilus funicola</name>
    <dbReference type="NCBI Taxonomy" id="1934379"/>
    <lineage>
        <taxon>Eukaryota</taxon>
        <taxon>Fungi</taxon>
        <taxon>Dikarya</taxon>
        <taxon>Ascomycota</taxon>
        <taxon>Pezizomycotina</taxon>
        <taxon>Sordariomycetes</taxon>
        <taxon>Sordariomycetidae</taxon>
        <taxon>Sordariales</taxon>
        <taxon>Chaetomiaceae</taxon>
        <taxon>Dichotomopilus</taxon>
    </lineage>
</organism>
<dbReference type="EMBL" id="MU853556">
    <property type="protein sequence ID" value="KAK4147421.1"/>
    <property type="molecule type" value="Genomic_DNA"/>
</dbReference>
<evidence type="ECO:0000313" key="3">
    <source>
        <dbReference type="Proteomes" id="UP001302676"/>
    </source>
</evidence>
<reference evidence="2" key="1">
    <citation type="journal article" date="2023" name="Mol. Phylogenet. Evol.">
        <title>Genome-scale phylogeny and comparative genomics of the fungal order Sordariales.</title>
        <authorList>
            <person name="Hensen N."/>
            <person name="Bonometti L."/>
            <person name="Westerberg I."/>
            <person name="Brannstrom I.O."/>
            <person name="Guillou S."/>
            <person name="Cros-Aarteil S."/>
            <person name="Calhoun S."/>
            <person name="Haridas S."/>
            <person name="Kuo A."/>
            <person name="Mondo S."/>
            <person name="Pangilinan J."/>
            <person name="Riley R."/>
            <person name="LaButti K."/>
            <person name="Andreopoulos B."/>
            <person name="Lipzen A."/>
            <person name="Chen C."/>
            <person name="Yan M."/>
            <person name="Daum C."/>
            <person name="Ng V."/>
            <person name="Clum A."/>
            <person name="Steindorff A."/>
            <person name="Ohm R.A."/>
            <person name="Martin F."/>
            <person name="Silar P."/>
            <person name="Natvig D.O."/>
            <person name="Lalanne C."/>
            <person name="Gautier V."/>
            <person name="Ament-Velasquez S.L."/>
            <person name="Kruys A."/>
            <person name="Hutchinson M.I."/>
            <person name="Powell A.J."/>
            <person name="Barry K."/>
            <person name="Miller A.N."/>
            <person name="Grigoriev I.V."/>
            <person name="Debuchy R."/>
            <person name="Gladieux P."/>
            <person name="Hiltunen Thoren M."/>
            <person name="Johannesson H."/>
        </authorList>
    </citation>
    <scope>NUCLEOTIDE SEQUENCE</scope>
    <source>
        <strain evidence="2">CBS 141.50</strain>
    </source>
</reference>
<evidence type="ECO:0000256" key="1">
    <source>
        <dbReference type="SAM" id="SignalP"/>
    </source>
</evidence>
<evidence type="ECO:0000313" key="2">
    <source>
        <dbReference type="EMBL" id="KAK4147421.1"/>
    </source>
</evidence>
<dbReference type="InterPro" id="IPR025649">
    <property type="entry name" value="DUF4360"/>
</dbReference>
<dbReference type="Proteomes" id="UP001302676">
    <property type="component" value="Unassembled WGS sequence"/>
</dbReference>
<comment type="caution">
    <text evidence="2">The sequence shown here is derived from an EMBL/GenBank/DDBJ whole genome shotgun (WGS) entry which is preliminary data.</text>
</comment>
<protein>
    <recommendedName>
        <fullName evidence="4">Secreted protein</fullName>
    </recommendedName>
</protein>
<reference evidence="2" key="2">
    <citation type="submission" date="2023-05" db="EMBL/GenBank/DDBJ databases">
        <authorList>
            <consortium name="Lawrence Berkeley National Laboratory"/>
            <person name="Steindorff A."/>
            <person name="Hensen N."/>
            <person name="Bonometti L."/>
            <person name="Westerberg I."/>
            <person name="Brannstrom I.O."/>
            <person name="Guillou S."/>
            <person name="Cros-Aarteil S."/>
            <person name="Calhoun S."/>
            <person name="Haridas S."/>
            <person name="Kuo A."/>
            <person name="Mondo S."/>
            <person name="Pangilinan J."/>
            <person name="Riley R."/>
            <person name="Labutti K."/>
            <person name="Andreopoulos B."/>
            <person name="Lipzen A."/>
            <person name="Chen C."/>
            <person name="Yanf M."/>
            <person name="Daum C."/>
            <person name="Ng V."/>
            <person name="Clum A."/>
            <person name="Ohm R."/>
            <person name="Martin F."/>
            <person name="Silar P."/>
            <person name="Natvig D."/>
            <person name="Lalanne C."/>
            <person name="Gautier V."/>
            <person name="Ament-Velasquez S.L."/>
            <person name="Kruys A."/>
            <person name="Hutchinson M.I."/>
            <person name="Powell A.J."/>
            <person name="Barry K."/>
            <person name="Miller A.N."/>
            <person name="Grigoriev I.V."/>
            <person name="Debuchy R."/>
            <person name="Gladieux P."/>
            <person name="Thoren M.H."/>
            <person name="Johannesson H."/>
        </authorList>
    </citation>
    <scope>NUCLEOTIDE SEQUENCE</scope>
    <source>
        <strain evidence="2">CBS 141.50</strain>
    </source>
</reference>
<dbReference type="PANTHER" id="PTHR38847">
    <property type="match status" value="1"/>
</dbReference>
<dbReference type="PANTHER" id="PTHR38847:SF1">
    <property type="entry name" value="PSEUDOURIDINE SYNTHASE RSUA_RLUA-LIKE DOMAIN-CONTAINING PROTEIN"/>
    <property type="match status" value="1"/>
</dbReference>
<dbReference type="RefSeq" id="XP_062640792.1">
    <property type="nucleotide sequence ID" value="XM_062779254.1"/>
</dbReference>
<feature type="chain" id="PRO_5043011351" description="Secreted protein" evidence="1">
    <location>
        <begin position="18"/>
        <end position="213"/>
    </location>
</feature>
<name>A0AAN6VC82_9PEZI</name>
<proteinExistence type="predicted"/>
<gene>
    <name evidence="2" type="ORF">C8A04DRAFT_24671</name>
</gene>
<dbReference type="GeneID" id="87815867"/>
<keyword evidence="3" id="KW-1185">Reference proteome</keyword>
<accession>A0AAN6VC82</accession>
<feature type="signal peptide" evidence="1">
    <location>
        <begin position="1"/>
        <end position="17"/>
    </location>
</feature>